<reference evidence="1" key="1">
    <citation type="submission" date="2020-10" db="EMBL/GenBank/DDBJ databases">
        <authorList>
            <person name="Kikuchi T."/>
        </authorList>
    </citation>
    <scope>NUCLEOTIDE SEQUENCE</scope>
    <source>
        <strain evidence="1">NKZ352</strain>
    </source>
</reference>
<dbReference type="AlphaFoldDB" id="A0A8S1HYI1"/>
<keyword evidence="2" id="KW-1185">Reference proteome</keyword>
<evidence type="ECO:0000313" key="1">
    <source>
        <dbReference type="EMBL" id="CAD6198233.1"/>
    </source>
</evidence>
<evidence type="ECO:0000313" key="2">
    <source>
        <dbReference type="Proteomes" id="UP000835052"/>
    </source>
</evidence>
<organism evidence="1 2">
    <name type="scientific">Caenorhabditis auriculariae</name>
    <dbReference type="NCBI Taxonomy" id="2777116"/>
    <lineage>
        <taxon>Eukaryota</taxon>
        <taxon>Metazoa</taxon>
        <taxon>Ecdysozoa</taxon>
        <taxon>Nematoda</taxon>
        <taxon>Chromadorea</taxon>
        <taxon>Rhabditida</taxon>
        <taxon>Rhabditina</taxon>
        <taxon>Rhabditomorpha</taxon>
        <taxon>Rhabditoidea</taxon>
        <taxon>Rhabditidae</taxon>
        <taxon>Peloderinae</taxon>
        <taxon>Caenorhabditis</taxon>
    </lineage>
</organism>
<sequence length="271" mass="31049">MVKINEKPASSTFSSYEDVVEEEKASSKLFMQAPSSGDEQEVMELLEVLHQEAGVPIRTTIAPVVTTVTKPPVFDKVFMQEVEPASEVNFDDSREDYDLAMNSSPLESPANRVTVTGTIFREGSRPISNGIVDNRVVHRLKRLDGTAGVARNPSKARKRQRKLVMNRRKRMTVERTAALAPPNFYQRVFLDSYHRRTKKELPKSVIVPRRAPNRPMKLVSARTKKYVQKRGTLKHLKARRIRNTEIDINPVIEFLHAFFQRIPPKERFSTH</sequence>
<comment type="caution">
    <text evidence="1">The sequence shown here is derived from an EMBL/GenBank/DDBJ whole genome shotgun (WGS) entry which is preliminary data.</text>
</comment>
<protein>
    <submittedName>
        <fullName evidence="1">Uncharacterized protein</fullName>
    </submittedName>
</protein>
<dbReference type="EMBL" id="CAJGYM010000118">
    <property type="protein sequence ID" value="CAD6198233.1"/>
    <property type="molecule type" value="Genomic_DNA"/>
</dbReference>
<proteinExistence type="predicted"/>
<accession>A0A8S1HYI1</accession>
<dbReference type="Proteomes" id="UP000835052">
    <property type="component" value="Unassembled WGS sequence"/>
</dbReference>
<name>A0A8S1HYI1_9PELO</name>
<gene>
    <name evidence="1" type="ORF">CAUJ_LOCUS14139</name>
</gene>